<dbReference type="PANTHER" id="PTHR11795">
    <property type="entry name" value="BRANCHED-CHAIN AMINO ACID TRANSPORT SYSTEM PERMEASE PROTEIN LIVH"/>
    <property type="match status" value="1"/>
</dbReference>
<feature type="transmembrane region" description="Helical" evidence="9">
    <location>
        <begin position="99"/>
        <end position="117"/>
    </location>
</feature>
<evidence type="ECO:0000256" key="9">
    <source>
        <dbReference type="SAM" id="Phobius"/>
    </source>
</evidence>
<dbReference type="InterPro" id="IPR001851">
    <property type="entry name" value="ABC_transp_permease"/>
</dbReference>
<gene>
    <name evidence="10" type="ORF">EWV91_12235</name>
</gene>
<dbReference type="GO" id="GO:0022857">
    <property type="term" value="F:transmembrane transporter activity"/>
    <property type="evidence" value="ECO:0007669"/>
    <property type="project" value="InterPro"/>
</dbReference>
<feature type="transmembrane region" description="Helical" evidence="9">
    <location>
        <begin position="324"/>
        <end position="341"/>
    </location>
</feature>
<evidence type="ECO:0000256" key="7">
    <source>
        <dbReference type="ARBA" id="ARBA00023136"/>
    </source>
</evidence>
<keyword evidence="4 9" id="KW-0812">Transmembrane</keyword>
<sequence>MSALLEGLFNGISIGSVLLLAALGLAIVFGLMGVINLAHGELMMLGAYSTFVVQNIFKGFGSPLFDTYVLFALPIAFLVSGLAGLLLERGVIRFLYGRPLETLLATWGVSLILQQFVRSVNGLLVISLIVFCLLFFGAMTVLSRRLDWERIRNLAIGITLPLSLAVAGLLGYLLSFNTVLARPWFSARNVDVTAPVWLRGGLPLPGFQMPYTRLFIIILTAICLLGTYWFLNKSSWGLRIRAVTQNRQMSSCLGIPTNQVDALTFALGSGLAGVAGCAISFLGSVGPNVGQNYIVDTFMVVVVGGVGNLLGTIIAAMAIGVANYLIGSGTFALIFGSVAALKPLTDFFTFFSTTSMAKVMIFALIIAFLQFKPAGIFPPKGRTAEL</sequence>
<feature type="transmembrane region" description="Helical" evidence="9">
    <location>
        <begin position="211"/>
        <end position="231"/>
    </location>
</feature>
<dbReference type="GO" id="GO:0006865">
    <property type="term" value="P:amino acid transport"/>
    <property type="evidence" value="ECO:0007669"/>
    <property type="project" value="UniProtKB-KW"/>
</dbReference>
<evidence type="ECO:0000313" key="10">
    <source>
        <dbReference type="EMBL" id="TRU46779.1"/>
    </source>
</evidence>
<dbReference type="EMBL" id="SFBF01000232">
    <property type="protein sequence ID" value="TRU46779.1"/>
    <property type="molecule type" value="Genomic_DNA"/>
</dbReference>
<keyword evidence="3" id="KW-1003">Cell membrane</keyword>
<organism evidence="10 11">
    <name type="scientific">Microcystis aeruginosa Ma_QC_Ca_00000000_S207</name>
    <dbReference type="NCBI Taxonomy" id="2486251"/>
    <lineage>
        <taxon>Bacteria</taxon>
        <taxon>Bacillati</taxon>
        <taxon>Cyanobacteriota</taxon>
        <taxon>Cyanophyceae</taxon>
        <taxon>Oscillatoriophycideae</taxon>
        <taxon>Chroococcales</taxon>
        <taxon>Microcystaceae</taxon>
        <taxon>Microcystis</taxon>
    </lineage>
</organism>
<comment type="similarity">
    <text evidence="8">Belongs to the binding-protein-dependent transport system permease family. LivHM subfamily.</text>
</comment>
<dbReference type="Proteomes" id="UP000320293">
    <property type="component" value="Unassembled WGS sequence"/>
</dbReference>
<evidence type="ECO:0000256" key="4">
    <source>
        <dbReference type="ARBA" id="ARBA00022692"/>
    </source>
</evidence>
<keyword evidence="6 9" id="KW-1133">Transmembrane helix</keyword>
<name>A0A552FJ60_MICAE</name>
<comment type="caution">
    <text evidence="10">The sequence shown here is derived from an EMBL/GenBank/DDBJ whole genome shotgun (WGS) entry which is preliminary data.</text>
</comment>
<protein>
    <submittedName>
        <fullName evidence="10">Branched-chain amino acid ABC transporter permease</fullName>
    </submittedName>
</protein>
<evidence type="ECO:0000256" key="1">
    <source>
        <dbReference type="ARBA" id="ARBA00004651"/>
    </source>
</evidence>
<feature type="transmembrane region" description="Helical" evidence="9">
    <location>
        <begin position="263"/>
        <end position="285"/>
    </location>
</feature>
<feature type="transmembrane region" description="Helical" evidence="9">
    <location>
        <begin position="347"/>
        <end position="369"/>
    </location>
</feature>
<feature type="transmembrane region" description="Helical" evidence="9">
    <location>
        <begin position="123"/>
        <end position="142"/>
    </location>
</feature>
<proteinExistence type="inferred from homology"/>
<dbReference type="Pfam" id="PF02653">
    <property type="entry name" value="BPD_transp_2"/>
    <property type="match status" value="1"/>
</dbReference>
<accession>A0A552FJ60</accession>
<evidence type="ECO:0000313" key="11">
    <source>
        <dbReference type="Proteomes" id="UP000320293"/>
    </source>
</evidence>
<evidence type="ECO:0000256" key="2">
    <source>
        <dbReference type="ARBA" id="ARBA00022448"/>
    </source>
</evidence>
<keyword evidence="2" id="KW-0813">Transport</keyword>
<dbReference type="CDD" id="cd06582">
    <property type="entry name" value="TM_PBP1_LivH_like"/>
    <property type="match status" value="1"/>
</dbReference>
<keyword evidence="5" id="KW-0029">Amino-acid transport</keyword>
<evidence type="ECO:0000256" key="5">
    <source>
        <dbReference type="ARBA" id="ARBA00022970"/>
    </source>
</evidence>
<evidence type="ECO:0000256" key="8">
    <source>
        <dbReference type="ARBA" id="ARBA00037998"/>
    </source>
</evidence>
<evidence type="ECO:0000256" key="6">
    <source>
        <dbReference type="ARBA" id="ARBA00022989"/>
    </source>
</evidence>
<feature type="transmembrane region" description="Helical" evidence="9">
    <location>
        <begin position="12"/>
        <end position="35"/>
    </location>
</feature>
<feature type="transmembrane region" description="Helical" evidence="9">
    <location>
        <begin position="154"/>
        <end position="174"/>
    </location>
</feature>
<comment type="subcellular location">
    <subcellularLocation>
        <location evidence="1">Cell membrane</location>
        <topology evidence="1">Multi-pass membrane protein</topology>
    </subcellularLocation>
</comment>
<feature type="transmembrane region" description="Helical" evidence="9">
    <location>
        <begin position="297"/>
        <end position="317"/>
    </location>
</feature>
<dbReference type="AlphaFoldDB" id="A0A552FJ60"/>
<dbReference type="PANTHER" id="PTHR11795:SF447">
    <property type="entry name" value="ABC TRANSPORTER PERMEASE PROTEIN"/>
    <property type="match status" value="1"/>
</dbReference>
<feature type="transmembrane region" description="Helical" evidence="9">
    <location>
        <begin position="67"/>
        <end position="87"/>
    </location>
</feature>
<keyword evidence="7 9" id="KW-0472">Membrane</keyword>
<evidence type="ECO:0000256" key="3">
    <source>
        <dbReference type="ARBA" id="ARBA00022475"/>
    </source>
</evidence>
<dbReference type="GO" id="GO:0005886">
    <property type="term" value="C:plasma membrane"/>
    <property type="evidence" value="ECO:0007669"/>
    <property type="project" value="UniProtKB-SubCell"/>
</dbReference>
<reference evidence="10 11" key="1">
    <citation type="submission" date="2019-01" db="EMBL/GenBank/DDBJ databases">
        <title>Coherence of Microcystis species and biogeography revealed through population genomics.</title>
        <authorList>
            <person name="Perez-Carrascal O.M."/>
            <person name="Terrat Y."/>
            <person name="Giani A."/>
            <person name="Fortin N."/>
            <person name="Tromas N."/>
            <person name="Shapiro B.J."/>
        </authorList>
    </citation>
    <scope>NUCLEOTIDE SEQUENCE [LARGE SCALE GENOMIC DNA]</scope>
    <source>
        <strain evidence="10">Ma_QC_Ca_00000000_S207</strain>
    </source>
</reference>
<dbReference type="InterPro" id="IPR052157">
    <property type="entry name" value="BCAA_transport_permease"/>
</dbReference>